<evidence type="ECO:0000313" key="3">
    <source>
        <dbReference type="Proteomes" id="UP000297966"/>
    </source>
</evidence>
<accession>A0A4Y9M2D7</accession>
<dbReference type="Pfam" id="PF13602">
    <property type="entry name" value="ADH_zinc_N_2"/>
    <property type="match status" value="1"/>
</dbReference>
<comment type="caution">
    <text evidence="2">The sequence shown here is derived from an EMBL/GenBank/DDBJ whole genome shotgun (WGS) entry which is preliminary data.</text>
</comment>
<sequence>MKAFVVDKYKKKGALRSATMPEPQLRDDDVLVRVHATAVNVLDSKLRDGEFKLILPYRPPFILGHDVAGTVVRVGRNVRRFKAGDEVYARPGDHRIGTFAEFIAMNEADVAPKPENISMEEAASIPLVGLTAWQALVEVGKLRPGQKVFIQAGSGGVGSFAIQLAKHLGAVVATTTSAKNVDLVKSLGADLVIDYKTQDFEKVLSGYDLVLHSQDAKTLEKSLRVLKPDGLLISISGPPDPEFAREQGMNLFLKLVLRLLSHGVRKKARKLGVRFSFLFMRAQAQQLHEITSLIESGVIRPVVDKVFPFEETGDALAYVETGRAKGKVVIAVKQ</sequence>
<dbReference type="PANTHER" id="PTHR11695:SF294">
    <property type="entry name" value="RETICULON-4-INTERACTING PROTEIN 1, MITOCHONDRIAL"/>
    <property type="match status" value="1"/>
</dbReference>
<dbReference type="Pfam" id="PF08240">
    <property type="entry name" value="ADH_N"/>
    <property type="match status" value="1"/>
</dbReference>
<evidence type="ECO:0000259" key="1">
    <source>
        <dbReference type="SMART" id="SM00829"/>
    </source>
</evidence>
<dbReference type="CDD" id="cd05289">
    <property type="entry name" value="MDR_like_2"/>
    <property type="match status" value="1"/>
</dbReference>
<dbReference type="InterPro" id="IPR013154">
    <property type="entry name" value="ADH-like_N"/>
</dbReference>
<dbReference type="SUPFAM" id="SSF50129">
    <property type="entry name" value="GroES-like"/>
    <property type="match status" value="1"/>
</dbReference>
<evidence type="ECO:0000313" key="2">
    <source>
        <dbReference type="EMBL" id="TFV49282.1"/>
    </source>
</evidence>
<dbReference type="GO" id="GO:0016491">
    <property type="term" value="F:oxidoreductase activity"/>
    <property type="evidence" value="ECO:0007669"/>
    <property type="project" value="InterPro"/>
</dbReference>
<gene>
    <name evidence="2" type="ORF">E4K65_10290</name>
</gene>
<dbReference type="InterPro" id="IPR020843">
    <property type="entry name" value="ER"/>
</dbReference>
<dbReference type="InterPro" id="IPR036291">
    <property type="entry name" value="NAD(P)-bd_dom_sf"/>
</dbReference>
<feature type="domain" description="Enoyl reductase (ER)" evidence="1">
    <location>
        <begin position="13"/>
        <end position="330"/>
    </location>
</feature>
<reference evidence="2 3" key="1">
    <citation type="submission" date="2019-03" db="EMBL/GenBank/DDBJ databases">
        <title>Bradyrhizobium diversity isolated from nodules of Chamaecrista fasciculata.</title>
        <authorList>
            <person name="Klepa M.S."/>
            <person name="Urquiaga M.O."/>
            <person name="Hungria M."/>
            <person name="Delamuta J.R."/>
        </authorList>
    </citation>
    <scope>NUCLEOTIDE SEQUENCE [LARGE SCALE GENOMIC DNA]</scope>
    <source>
        <strain evidence="2 3">CNPSo 3448</strain>
    </source>
</reference>
<proteinExistence type="predicted"/>
<organism evidence="2 3">
    <name type="scientific">Bradyrhizobium niftali</name>
    <dbReference type="NCBI Taxonomy" id="2560055"/>
    <lineage>
        <taxon>Bacteria</taxon>
        <taxon>Pseudomonadati</taxon>
        <taxon>Pseudomonadota</taxon>
        <taxon>Alphaproteobacteria</taxon>
        <taxon>Hyphomicrobiales</taxon>
        <taxon>Nitrobacteraceae</taxon>
        <taxon>Bradyrhizobium</taxon>
    </lineage>
</organism>
<dbReference type="OrthoDB" id="9785812at2"/>
<dbReference type="InterPro" id="IPR050700">
    <property type="entry name" value="YIM1/Zinc_Alcohol_DH_Fams"/>
</dbReference>
<dbReference type="EMBL" id="SPQT01000003">
    <property type="protein sequence ID" value="TFV49282.1"/>
    <property type="molecule type" value="Genomic_DNA"/>
</dbReference>
<dbReference type="InterPro" id="IPR011032">
    <property type="entry name" value="GroES-like_sf"/>
</dbReference>
<keyword evidence="3" id="KW-1185">Reference proteome</keyword>
<dbReference type="SUPFAM" id="SSF51735">
    <property type="entry name" value="NAD(P)-binding Rossmann-fold domains"/>
    <property type="match status" value="1"/>
</dbReference>
<dbReference type="SMART" id="SM00829">
    <property type="entry name" value="PKS_ER"/>
    <property type="match status" value="1"/>
</dbReference>
<dbReference type="Proteomes" id="UP000297966">
    <property type="component" value="Unassembled WGS sequence"/>
</dbReference>
<dbReference type="AlphaFoldDB" id="A0A4Y9M2D7"/>
<dbReference type="Gene3D" id="3.90.180.10">
    <property type="entry name" value="Medium-chain alcohol dehydrogenases, catalytic domain"/>
    <property type="match status" value="1"/>
</dbReference>
<name>A0A4Y9M2D7_9BRAD</name>
<dbReference type="RefSeq" id="WP_135174044.1">
    <property type="nucleotide sequence ID" value="NZ_SPQT01000003.1"/>
</dbReference>
<dbReference type="PANTHER" id="PTHR11695">
    <property type="entry name" value="ALCOHOL DEHYDROGENASE RELATED"/>
    <property type="match status" value="1"/>
</dbReference>
<dbReference type="Gene3D" id="3.40.50.720">
    <property type="entry name" value="NAD(P)-binding Rossmann-like Domain"/>
    <property type="match status" value="1"/>
</dbReference>
<protein>
    <submittedName>
        <fullName evidence="2">NADP-dependent oxidoreductase</fullName>
    </submittedName>
</protein>